<evidence type="ECO:0000256" key="6">
    <source>
        <dbReference type="ARBA" id="ARBA00023163"/>
    </source>
</evidence>
<dbReference type="InterPro" id="IPR046830">
    <property type="entry name" value="Calmod_bind_M"/>
</dbReference>
<comment type="subcellular location">
    <subcellularLocation>
        <location evidence="1">Nucleus</location>
    </subcellularLocation>
</comment>
<evidence type="ECO:0000256" key="2">
    <source>
        <dbReference type="ARBA" id="ARBA00007214"/>
    </source>
</evidence>
<keyword evidence="3" id="KW-0805">Transcription regulation</keyword>
<dbReference type="Pfam" id="PF07887">
    <property type="entry name" value="Calmodulin_bind"/>
    <property type="match status" value="1"/>
</dbReference>
<evidence type="ECO:0000256" key="1">
    <source>
        <dbReference type="ARBA" id="ARBA00004123"/>
    </source>
</evidence>
<dbReference type="Pfam" id="PF20452">
    <property type="entry name" value="Calmod_bind_C"/>
    <property type="match status" value="1"/>
</dbReference>
<evidence type="ECO:0000259" key="9">
    <source>
        <dbReference type="Pfam" id="PF07887"/>
    </source>
</evidence>
<evidence type="ECO:0000256" key="3">
    <source>
        <dbReference type="ARBA" id="ARBA00023015"/>
    </source>
</evidence>
<organism evidence="12 13">
    <name type="scientific">Fraxinus pennsylvanica</name>
    <dbReference type="NCBI Taxonomy" id="56036"/>
    <lineage>
        <taxon>Eukaryota</taxon>
        <taxon>Viridiplantae</taxon>
        <taxon>Streptophyta</taxon>
        <taxon>Embryophyta</taxon>
        <taxon>Tracheophyta</taxon>
        <taxon>Spermatophyta</taxon>
        <taxon>Magnoliopsida</taxon>
        <taxon>eudicotyledons</taxon>
        <taxon>Gunneridae</taxon>
        <taxon>Pentapetalae</taxon>
        <taxon>asterids</taxon>
        <taxon>lamiids</taxon>
        <taxon>Lamiales</taxon>
        <taxon>Oleaceae</taxon>
        <taxon>Oleeae</taxon>
        <taxon>Fraxinus</taxon>
    </lineage>
</organism>
<keyword evidence="5" id="KW-0010">Activator</keyword>
<feature type="region of interest" description="Disordered" evidence="8">
    <location>
        <begin position="1"/>
        <end position="21"/>
    </location>
</feature>
<sequence>MSQKRQQEGNSTDDTRPRKTPSFKSVVLEVMNLQKLQHLMEPVLEPLIRRVVKEEVDSALKKYLVSMNRNCGKDLHPSESRSLQLCFLNTISLPVFTGSRIEGEECSDLKVALVDDLTGEVVSSGPECSAKVEIIVLEGDFDGDDGDNWKLEEFKNNVVREREGRRPLLSGDTILTLRDGEGSVGDILFTDNSSWTRSRKFRLGARVVDNFDGIRIREAKSDSFVVRDHRGELYKKHHPPFLSDEVWRLEKIGKDGAFHKRLRKERVNTVRDFLTLLFLDPERLRNILGTGMPAKMWEATVEHARTCVLDKKLYLYNASGSQQKNGVVFNVVGQVLGQFLGCQYIAADKLSEAEKADARNLVISAYRDWEKVITFDDEPSLMDAIMCSSTFLSSSNLLPESSCKIDRRVYSQQNPSSPDITQSVYSLGGLSCLDDYFHGFEQPLGFPCEVANTLTCDADSMARASSANEHLMYLNAGSSRQNSIKESSNDPNTCVCAVETLTGTPAFTTIQIRRPSGSFHGVLNIVATVYDSSDFVILKKTPVVSFRDMMGEEKREPKPRRSKISHDGSKRSESHLGVNLAISPRWIY</sequence>
<evidence type="ECO:0008006" key="14">
    <source>
        <dbReference type="Google" id="ProtNLM"/>
    </source>
</evidence>
<evidence type="ECO:0000259" key="11">
    <source>
        <dbReference type="Pfam" id="PF20452"/>
    </source>
</evidence>
<feature type="compositionally biased region" description="Polar residues" evidence="8">
    <location>
        <begin position="1"/>
        <end position="12"/>
    </location>
</feature>
<dbReference type="InterPro" id="IPR046829">
    <property type="entry name" value="Calmod_bind_C"/>
</dbReference>
<dbReference type="Pfam" id="PF20451">
    <property type="entry name" value="Calmod_bind_M"/>
    <property type="match status" value="1"/>
</dbReference>
<dbReference type="Proteomes" id="UP000834106">
    <property type="component" value="Chromosome 1"/>
</dbReference>
<dbReference type="AlphaFoldDB" id="A0AAD2DJZ6"/>
<evidence type="ECO:0000256" key="8">
    <source>
        <dbReference type="SAM" id="MobiDB-lite"/>
    </source>
</evidence>
<dbReference type="InterPro" id="IPR012416">
    <property type="entry name" value="CBP60"/>
</dbReference>
<dbReference type="EMBL" id="OU503036">
    <property type="protein sequence ID" value="CAI9754615.1"/>
    <property type="molecule type" value="Genomic_DNA"/>
</dbReference>
<feature type="region of interest" description="Disordered" evidence="8">
    <location>
        <begin position="549"/>
        <end position="573"/>
    </location>
</feature>
<feature type="domain" description="Calmodulin binding protein-like N-terminal" evidence="9">
    <location>
        <begin position="83"/>
        <end position="229"/>
    </location>
</feature>
<evidence type="ECO:0000256" key="5">
    <source>
        <dbReference type="ARBA" id="ARBA00023159"/>
    </source>
</evidence>
<dbReference type="GO" id="GO:0005516">
    <property type="term" value="F:calmodulin binding"/>
    <property type="evidence" value="ECO:0007669"/>
    <property type="project" value="InterPro"/>
</dbReference>
<protein>
    <recommendedName>
        <fullName evidence="14">Calmodulin binding protein-like protein</fullName>
    </recommendedName>
</protein>
<keyword evidence="4" id="KW-0238">DNA-binding</keyword>
<feature type="domain" description="Calmodulin binding protein central" evidence="10">
    <location>
        <begin position="242"/>
        <end position="307"/>
    </location>
</feature>
<dbReference type="GO" id="GO:0080142">
    <property type="term" value="P:regulation of salicylic acid biosynthetic process"/>
    <property type="evidence" value="ECO:0007669"/>
    <property type="project" value="TreeGrafter"/>
</dbReference>
<dbReference type="PANTHER" id="PTHR31713">
    <property type="entry name" value="OS02G0177800 PROTEIN"/>
    <property type="match status" value="1"/>
</dbReference>
<gene>
    <name evidence="12" type="ORF">FPE_LOCUS2046</name>
</gene>
<dbReference type="GO" id="GO:0043565">
    <property type="term" value="F:sequence-specific DNA binding"/>
    <property type="evidence" value="ECO:0007669"/>
    <property type="project" value="TreeGrafter"/>
</dbReference>
<proteinExistence type="inferred from homology"/>
<evidence type="ECO:0000313" key="13">
    <source>
        <dbReference type="Proteomes" id="UP000834106"/>
    </source>
</evidence>
<keyword evidence="7" id="KW-0539">Nucleus</keyword>
<evidence type="ECO:0000259" key="10">
    <source>
        <dbReference type="Pfam" id="PF20451"/>
    </source>
</evidence>
<dbReference type="InterPro" id="IPR046831">
    <property type="entry name" value="Calmodulin_bind_N"/>
</dbReference>
<reference evidence="12" key="1">
    <citation type="submission" date="2023-05" db="EMBL/GenBank/DDBJ databases">
        <authorList>
            <person name="Huff M."/>
        </authorList>
    </citation>
    <scope>NUCLEOTIDE SEQUENCE</scope>
</reference>
<comment type="similarity">
    <text evidence="2">Belongs to the plant ACBP60 protein family.</text>
</comment>
<evidence type="ECO:0000256" key="4">
    <source>
        <dbReference type="ARBA" id="ARBA00023125"/>
    </source>
</evidence>
<name>A0AAD2DJZ6_9LAMI</name>
<dbReference type="GO" id="GO:0005634">
    <property type="term" value="C:nucleus"/>
    <property type="evidence" value="ECO:0007669"/>
    <property type="project" value="UniProtKB-SubCell"/>
</dbReference>
<keyword evidence="13" id="KW-1185">Reference proteome</keyword>
<feature type="compositionally biased region" description="Basic and acidic residues" evidence="8">
    <location>
        <begin position="564"/>
        <end position="573"/>
    </location>
</feature>
<dbReference type="GO" id="GO:0003700">
    <property type="term" value="F:DNA-binding transcription factor activity"/>
    <property type="evidence" value="ECO:0007669"/>
    <property type="project" value="TreeGrafter"/>
</dbReference>
<evidence type="ECO:0000256" key="7">
    <source>
        <dbReference type="ARBA" id="ARBA00023242"/>
    </source>
</evidence>
<evidence type="ECO:0000313" key="12">
    <source>
        <dbReference type="EMBL" id="CAI9754615.1"/>
    </source>
</evidence>
<feature type="domain" description="Calmodulin binding protein C-terminal" evidence="11">
    <location>
        <begin position="312"/>
        <end position="374"/>
    </location>
</feature>
<keyword evidence="6" id="KW-0804">Transcription</keyword>
<accession>A0AAD2DJZ6</accession>
<dbReference type="PANTHER" id="PTHR31713:SF14">
    <property type="entry name" value="CALMODULIN-BINDING PROTEIN 60 A"/>
    <property type="match status" value="1"/>
</dbReference>